<comment type="caution">
    <text evidence="3">The sequence shown here is derived from an EMBL/GenBank/DDBJ whole genome shotgun (WGS) entry which is preliminary data.</text>
</comment>
<dbReference type="InterPro" id="IPR046798">
    <property type="entry name" value="2OG-FeII_Oxy_6"/>
</dbReference>
<reference evidence="3 5" key="1">
    <citation type="submission" date="2015-08" db="EMBL/GenBank/DDBJ databases">
        <title>Next Generation Sequencing and Analysis of the Genome of Puccinia sorghi L Schw, the Causal Agent of Maize Common Rust.</title>
        <authorList>
            <person name="Rochi L."/>
            <person name="Burguener G."/>
            <person name="Darino M."/>
            <person name="Turjanski A."/>
            <person name="Kreff E."/>
            <person name="Dieguez M.J."/>
            <person name="Sacco F."/>
        </authorList>
    </citation>
    <scope>NUCLEOTIDE SEQUENCE [LARGE SCALE GENOMIC DNA]</scope>
    <source>
        <strain evidence="3 5">RO10H11247</strain>
    </source>
</reference>
<dbReference type="OrthoDB" id="2511868at2759"/>
<feature type="transmembrane region" description="Helical" evidence="1">
    <location>
        <begin position="261"/>
        <end position="283"/>
    </location>
</feature>
<evidence type="ECO:0000313" key="3">
    <source>
        <dbReference type="EMBL" id="KNZ52742.1"/>
    </source>
</evidence>
<keyword evidence="1" id="KW-0472">Membrane</keyword>
<dbReference type="VEuPathDB" id="FungiDB:VP01_1263g1"/>
<feature type="non-terminal residue" evidence="3">
    <location>
        <position position="1"/>
    </location>
</feature>
<dbReference type="Pfam" id="PF20515">
    <property type="entry name" value="2OG-FeII_Oxy_6"/>
    <property type="match status" value="1"/>
</dbReference>
<feature type="domain" description="Tet-like 2OG-Fe(II) oxygenase" evidence="2">
    <location>
        <begin position="123"/>
        <end position="211"/>
    </location>
</feature>
<evidence type="ECO:0000313" key="5">
    <source>
        <dbReference type="Proteomes" id="UP000037035"/>
    </source>
</evidence>
<dbReference type="AlphaFoldDB" id="A0A0L6UWX0"/>
<keyword evidence="1" id="KW-0812">Transmembrane</keyword>
<organism evidence="3 5">
    <name type="scientific">Puccinia sorghi</name>
    <dbReference type="NCBI Taxonomy" id="27349"/>
    <lineage>
        <taxon>Eukaryota</taxon>
        <taxon>Fungi</taxon>
        <taxon>Dikarya</taxon>
        <taxon>Basidiomycota</taxon>
        <taxon>Pucciniomycotina</taxon>
        <taxon>Pucciniomycetes</taxon>
        <taxon>Pucciniales</taxon>
        <taxon>Pucciniaceae</taxon>
        <taxon>Puccinia</taxon>
    </lineage>
</organism>
<sequence>TKDQAVGDLIFMFPVDSWSLASKRQDERKKLFQNCIDSIMKKIPIMESCRSVKYLPLDLYPSIPLNSQQNPIRPPTAIKVQSAYAKLQDFHLFREGYNVIQDTEEKSSIIALIEFTEFKNLSDSEIENLQFLSTFLHRPKEFLGPVSPASQSWGGLMWALGWRKSRDKNQIAGRYIKKFPASKMSKFNSVFRDSPCAGEILGKLFQDMANKYKHCTMPSDPNPVFTRLGISLQINRTLANACQNYEDGHYDADEYYFGDHYYYLFHCLVKNVTLICCSMIFIFQ</sequence>
<name>A0A0L6UWX0_9BASI</name>
<evidence type="ECO:0000313" key="4">
    <source>
        <dbReference type="EMBL" id="KNZ62492.1"/>
    </source>
</evidence>
<dbReference type="VEuPathDB" id="FungiDB:VP01_3463g3"/>
<dbReference type="EMBL" id="LAVV01008461">
    <property type="protein sequence ID" value="KNZ52742.1"/>
    <property type="molecule type" value="Genomic_DNA"/>
</dbReference>
<evidence type="ECO:0000259" key="2">
    <source>
        <dbReference type="Pfam" id="PF20515"/>
    </source>
</evidence>
<dbReference type="EMBL" id="LAVV01002932">
    <property type="protein sequence ID" value="KNZ62492.1"/>
    <property type="molecule type" value="Genomic_DNA"/>
</dbReference>
<dbReference type="Proteomes" id="UP000037035">
    <property type="component" value="Unassembled WGS sequence"/>
</dbReference>
<accession>A0A0L6UWX0</accession>
<keyword evidence="5" id="KW-1185">Reference proteome</keyword>
<proteinExistence type="predicted"/>
<evidence type="ECO:0000256" key="1">
    <source>
        <dbReference type="SAM" id="Phobius"/>
    </source>
</evidence>
<keyword evidence="1" id="KW-1133">Transmembrane helix</keyword>
<gene>
    <name evidence="4" type="ORF">VP01_1263g1</name>
    <name evidence="3" type="ORF">VP01_3463g3</name>
</gene>
<protein>
    <recommendedName>
        <fullName evidence="2">Tet-like 2OG-Fe(II) oxygenase domain-containing protein</fullName>
    </recommendedName>
</protein>